<protein>
    <submittedName>
        <fullName evidence="1">Uncharacterized protein</fullName>
    </submittedName>
</protein>
<organism evidence="1">
    <name type="scientific">viral metagenome</name>
    <dbReference type="NCBI Taxonomy" id="1070528"/>
    <lineage>
        <taxon>unclassified sequences</taxon>
        <taxon>metagenomes</taxon>
        <taxon>organismal metagenomes</taxon>
    </lineage>
</organism>
<dbReference type="AlphaFoldDB" id="A0A6C0E1S6"/>
<name>A0A6C0E1S6_9ZZZZ</name>
<proteinExistence type="predicted"/>
<sequence>MKYVLLIWLAHLLSLCSIDSFTHKGLIKYYTDISFRLHANKNNTCDNKSNAGVDGRYPHDNEEPNIDSIKTHIHQLYILRLLQDNNVNIYIKMQVLNKYDEWFGLQSSYRSHLEAGGLFKNWNWDKYQDFEI</sequence>
<dbReference type="EMBL" id="MN739720">
    <property type="protein sequence ID" value="QHT22682.1"/>
    <property type="molecule type" value="Genomic_DNA"/>
</dbReference>
<accession>A0A6C0E1S6</accession>
<evidence type="ECO:0000313" key="1">
    <source>
        <dbReference type="EMBL" id="QHT22682.1"/>
    </source>
</evidence>
<reference evidence="1" key="1">
    <citation type="journal article" date="2020" name="Nature">
        <title>Giant virus diversity and host interactions through global metagenomics.</title>
        <authorList>
            <person name="Schulz F."/>
            <person name="Roux S."/>
            <person name="Paez-Espino D."/>
            <person name="Jungbluth S."/>
            <person name="Walsh D.A."/>
            <person name="Denef V.J."/>
            <person name="McMahon K.D."/>
            <person name="Konstantinidis K.T."/>
            <person name="Eloe-Fadrosh E.A."/>
            <person name="Kyrpides N.C."/>
            <person name="Woyke T."/>
        </authorList>
    </citation>
    <scope>NUCLEOTIDE SEQUENCE</scope>
    <source>
        <strain evidence="1">GVMAG-M-3300023179-114</strain>
    </source>
</reference>